<dbReference type="OrthoDB" id="9782546at2"/>
<evidence type="ECO:0000313" key="15">
    <source>
        <dbReference type="EMBL" id="QPT40586.1"/>
    </source>
</evidence>
<dbReference type="EMBL" id="UGSB01000001">
    <property type="protein sequence ID" value="SUA51568.1"/>
    <property type="molecule type" value="Genomic_DNA"/>
</dbReference>
<evidence type="ECO:0000259" key="14">
    <source>
        <dbReference type="Pfam" id="PF02749"/>
    </source>
</evidence>
<evidence type="ECO:0000256" key="10">
    <source>
        <dbReference type="ARBA" id="ARBA00047445"/>
    </source>
</evidence>
<accession>A0A378XC88</accession>
<comment type="similarity">
    <text evidence="3 12">Belongs to the NadC/ModD family.</text>
</comment>
<reference evidence="15 18" key="2">
    <citation type="submission" date="2020-12" db="EMBL/GenBank/DDBJ databases">
        <title>FDA dAtabase for Regulatory Grade micrObial Sequences (FDA-ARGOS): Supporting development and validation of Infectious Disease Dx tests.</title>
        <authorList>
            <person name="Sproer C."/>
            <person name="Gronow S."/>
            <person name="Severitt S."/>
            <person name="Schroder I."/>
            <person name="Tallon L."/>
            <person name="Sadzewicz L."/>
            <person name="Zhao X."/>
            <person name="Boylan J."/>
            <person name="Ott S."/>
            <person name="Bowen H."/>
            <person name="Vavikolanu K."/>
            <person name="Mehta A."/>
            <person name="Aluvathingal J."/>
            <person name="Nadendla S."/>
            <person name="Lowell S."/>
            <person name="Myers T."/>
            <person name="Yan Y."/>
            <person name="Sichtig H."/>
        </authorList>
    </citation>
    <scope>NUCLEOTIDE SEQUENCE [LARGE SCALE GENOMIC DNA]</scope>
    <source>
        <strain evidence="15 18">FDAARGOS_872</strain>
    </source>
</reference>
<dbReference type="InterPro" id="IPR002638">
    <property type="entry name" value="Quinolinate_PRibosylTrfase_C"/>
</dbReference>
<dbReference type="PANTHER" id="PTHR32179:SF3">
    <property type="entry name" value="NICOTINATE-NUCLEOTIDE PYROPHOSPHORYLASE [CARBOXYLATING]"/>
    <property type="match status" value="1"/>
</dbReference>
<dbReference type="GO" id="GO:0004514">
    <property type="term" value="F:nicotinate-nucleotide diphosphorylase (carboxylating) activity"/>
    <property type="evidence" value="ECO:0007669"/>
    <property type="project" value="UniProtKB-EC"/>
</dbReference>
<dbReference type="Gene3D" id="3.20.20.70">
    <property type="entry name" value="Aldolase class I"/>
    <property type="match status" value="1"/>
</dbReference>
<keyword evidence="6" id="KW-0662">Pyridine nucleotide biosynthesis</keyword>
<dbReference type="FunFam" id="3.20.20.70:FF:000030">
    <property type="entry name" value="Nicotinate-nucleotide pyrophosphorylase, carboxylating"/>
    <property type="match status" value="1"/>
</dbReference>
<dbReference type="InterPro" id="IPR027277">
    <property type="entry name" value="NadC/ModD"/>
</dbReference>
<evidence type="ECO:0000256" key="11">
    <source>
        <dbReference type="ARBA" id="ARBA00069173"/>
    </source>
</evidence>
<dbReference type="InterPro" id="IPR022412">
    <property type="entry name" value="Quinolinate_PRibosylTrfase_N"/>
</dbReference>
<evidence type="ECO:0000313" key="16">
    <source>
        <dbReference type="EMBL" id="SUA51568.1"/>
    </source>
</evidence>
<dbReference type="PIRSF" id="PIRSF006250">
    <property type="entry name" value="NadC_ModD"/>
    <property type="match status" value="1"/>
</dbReference>
<dbReference type="PANTHER" id="PTHR32179">
    <property type="entry name" value="NICOTINATE-NUCLEOTIDE PYROPHOSPHORYLASE [CARBOXYLATING]"/>
    <property type="match status" value="1"/>
</dbReference>
<evidence type="ECO:0000256" key="2">
    <source>
        <dbReference type="ARBA" id="ARBA00004893"/>
    </source>
</evidence>
<evidence type="ECO:0000313" key="17">
    <source>
        <dbReference type="Proteomes" id="UP000254603"/>
    </source>
</evidence>
<dbReference type="EC" id="2.4.2.19" evidence="5"/>
<evidence type="ECO:0000256" key="12">
    <source>
        <dbReference type="PIRNR" id="PIRNR006250"/>
    </source>
</evidence>
<dbReference type="InterPro" id="IPR036068">
    <property type="entry name" value="Nicotinate_pribotase-like_C"/>
</dbReference>
<protein>
    <recommendedName>
        <fullName evidence="11">Probable nicotinate-nucleotide pyrophosphorylase [carboxylating]</fullName>
        <ecNumber evidence="5">2.4.2.19</ecNumber>
    </recommendedName>
    <alternativeName>
        <fullName evidence="9">Quinolinate phosphoribosyltransferase [decarboxylating]</fullName>
    </alternativeName>
</protein>
<evidence type="ECO:0000259" key="13">
    <source>
        <dbReference type="Pfam" id="PF01729"/>
    </source>
</evidence>
<dbReference type="GO" id="GO:0009435">
    <property type="term" value="P:NAD+ biosynthetic process"/>
    <property type="evidence" value="ECO:0007669"/>
    <property type="project" value="UniProtKB-UniPathway"/>
</dbReference>
<keyword evidence="8 12" id="KW-0808">Transferase</keyword>
<dbReference type="Pfam" id="PF01729">
    <property type="entry name" value="QRPTase_C"/>
    <property type="match status" value="1"/>
</dbReference>
<organism evidence="16 17">
    <name type="scientific">Oligella ureolytica</name>
    <dbReference type="NCBI Taxonomy" id="90244"/>
    <lineage>
        <taxon>Bacteria</taxon>
        <taxon>Pseudomonadati</taxon>
        <taxon>Pseudomonadota</taxon>
        <taxon>Betaproteobacteria</taxon>
        <taxon>Burkholderiales</taxon>
        <taxon>Alcaligenaceae</taxon>
        <taxon>Oligella</taxon>
    </lineage>
</organism>
<evidence type="ECO:0000256" key="8">
    <source>
        <dbReference type="ARBA" id="ARBA00022679"/>
    </source>
</evidence>
<dbReference type="GO" id="GO:0034213">
    <property type="term" value="P:quinolinate catabolic process"/>
    <property type="evidence" value="ECO:0007669"/>
    <property type="project" value="TreeGrafter"/>
</dbReference>
<dbReference type="Pfam" id="PF02749">
    <property type="entry name" value="QRPTase_N"/>
    <property type="match status" value="1"/>
</dbReference>
<dbReference type="UniPathway" id="UPA00253">
    <property type="reaction ID" value="UER00331"/>
</dbReference>
<dbReference type="InterPro" id="IPR037128">
    <property type="entry name" value="Quinolinate_PRibosylTase_N_sf"/>
</dbReference>
<gene>
    <name evidence="16" type="primary">nadC_1</name>
    <name evidence="15" type="ORF">I6G29_03085</name>
    <name evidence="16" type="ORF">NCTC11997_00667</name>
</gene>
<dbReference type="STRING" id="1122619.GCA_000373745_01558"/>
<keyword evidence="7 12" id="KW-0328">Glycosyltransferase</keyword>
<dbReference type="GO" id="GO:0005737">
    <property type="term" value="C:cytoplasm"/>
    <property type="evidence" value="ECO:0007669"/>
    <property type="project" value="TreeGrafter"/>
</dbReference>
<evidence type="ECO:0000256" key="3">
    <source>
        <dbReference type="ARBA" id="ARBA00009400"/>
    </source>
</evidence>
<dbReference type="InterPro" id="IPR004393">
    <property type="entry name" value="NadC"/>
</dbReference>
<feature type="domain" description="Quinolinate phosphoribosyl transferase C-terminal" evidence="13">
    <location>
        <begin position="117"/>
        <end position="282"/>
    </location>
</feature>
<evidence type="ECO:0000256" key="4">
    <source>
        <dbReference type="ARBA" id="ARBA00011218"/>
    </source>
</evidence>
<keyword evidence="18" id="KW-1185">Reference proteome</keyword>
<comment type="pathway">
    <text evidence="2">Cofactor biosynthesis; NAD(+) biosynthesis; nicotinate D-ribonucleotide from quinolinate: step 1/1.</text>
</comment>
<dbReference type="CDD" id="cd01572">
    <property type="entry name" value="QPRTase"/>
    <property type="match status" value="1"/>
</dbReference>
<evidence type="ECO:0000256" key="1">
    <source>
        <dbReference type="ARBA" id="ARBA00003237"/>
    </source>
</evidence>
<comment type="catalytic activity">
    <reaction evidence="10">
        <text>nicotinate beta-D-ribonucleotide + CO2 + diphosphate = quinolinate + 5-phospho-alpha-D-ribose 1-diphosphate + 2 H(+)</text>
        <dbReference type="Rhea" id="RHEA:12733"/>
        <dbReference type="ChEBI" id="CHEBI:15378"/>
        <dbReference type="ChEBI" id="CHEBI:16526"/>
        <dbReference type="ChEBI" id="CHEBI:29959"/>
        <dbReference type="ChEBI" id="CHEBI:33019"/>
        <dbReference type="ChEBI" id="CHEBI:57502"/>
        <dbReference type="ChEBI" id="CHEBI:58017"/>
        <dbReference type="EC" id="2.4.2.19"/>
    </reaction>
</comment>
<dbReference type="SUPFAM" id="SSF51690">
    <property type="entry name" value="Nicotinate/Quinolinate PRTase C-terminal domain-like"/>
    <property type="match status" value="1"/>
</dbReference>
<dbReference type="FunFam" id="3.90.1170.20:FF:000001">
    <property type="entry name" value="Nicotinate-nucleotide diphosphorylase (Carboxylating)"/>
    <property type="match status" value="1"/>
</dbReference>
<dbReference type="Gene3D" id="3.90.1170.20">
    <property type="entry name" value="Quinolinate phosphoribosyl transferase, N-terminal domain"/>
    <property type="match status" value="1"/>
</dbReference>
<reference evidence="16 17" key="1">
    <citation type="submission" date="2018-06" db="EMBL/GenBank/DDBJ databases">
        <authorList>
            <consortium name="Pathogen Informatics"/>
            <person name="Doyle S."/>
        </authorList>
    </citation>
    <scope>NUCLEOTIDE SEQUENCE [LARGE SCALE GENOMIC DNA]</scope>
    <source>
        <strain evidence="16 17">NCTC11997</strain>
    </source>
</reference>
<evidence type="ECO:0000256" key="7">
    <source>
        <dbReference type="ARBA" id="ARBA00022676"/>
    </source>
</evidence>
<dbReference type="Proteomes" id="UP000594903">
    <property type="component" value="Chromosome"/>
</dbReference>
<comment type="function">
    <text evidence="1">Involved in the catabolism of quinolinic acid (QA).</text>
</comment>
<evidence type="ECO:0000256" key="6">
    <source>
        <dbReference type="ARBA" id="ARBA00022642"/>
    </source>
</evidence>
<feature type="domain" description="Quinolinate phosphoribosyl transferase N-terminal" evidence="14">
    <location>
        <begin position="30"/>
        <end position="115"/>
    </location>
</feature>
<dbReference type="InterPro" id="IPR013785">
    <property type="entry name" value="Aldolase_TIM"/>
</dbReference>
<dbReference type="NCBIfam" id="TIGR00078">
    <property type="entry name" value="nadC"/>
    <property type="match status" value="1"/>
</dbReference>
<dbReference type="EMBL" id="CP065725">
    <property type="protein sequence ID" value="QPT40586.1"/>
    <property type="molecule type" value="Genomic_DNA"/>
</dbReference>
<comment type="subunit">
    <text evidence="4">Hexamer formed by 3 homodimers.</text>
</comment>
<dbReference type="SUPFAM" id="SSF54675">
    <property type="entry name" value="Nicotinate/Quinolinate PRTase N-terminal domain-like"/>
    <property type="match status" value="1"/>
</dbReference>
<proteinExistence type="inferred from homology"/>
<dbReference type="RefSeq" id="WP_018574732.1">
    <property type="nucleotide sequence ID" value="NZ_CP065725.1"/>
</dbReference>
<evidence type="ECO:0000256" key="9">
    <source>
        <dbReference type="ARBA" id="ARBA00033102"/>
    </source>
</evidence>
<evidence type="ECO:0000313" key="18">
    <source>
        <dbReference type="Proteomes" id="UP000594903"/>
    </source>
</evidence>
<dbReference type="Proteomes" id="UP000254603">
    <property type="component" value="Unassembled WGS sequence"/>
</dbReference>
<evidence type="ECO:0000256" key="5">
    <source>
        <dbReference type="ARBA" id="ARBA00011944"/>
    </source>
</evidence>
<dbReference type="AlphaFoldDB" id="A0A378XC88"/>
<sequence>MNKHLFPLPDLLLRPYVEFALTEDLGRRGDVTSYATIAPDLKATLNIVSRQSGVIAGMSLARLAFYMIDADIEFVAQCRDGQRVEPSTVLAEVSGNAQALLSAERTALNFLTHLSGIATQTNDIVNLVKETEAVITCTRKTIPGLRTLQKYAVRAGGGRNHRLGLDDAILIKDNHIAIAGSITAALRQAKEVAGHLIPLEIEVDTLEQLEEALAVGVDLVLLDNMSLDELRDAVALCQGRARTEASGGVNPETVLGVAQTGVDFIAMGWLTHTVPSLDIGLDFIPSTATDNRGTQA</sequence>
<name>A0A378XC88_9BURK</name>